<feature type="chain" id="PRO_5045178049" description="DUF4439 domain-containing protein" evidence="1">
    <location>
        <begin position="17"/>
        <end position="153"/>
    </location>
</feature>
<accession>A0ABV1KKP2</accession>
<organism evidence="2 3">
    <name type="scientific">Pseudonocardia nematodicida</name>
    <dbReference type="NCBI Taxonomy" id="1206997"/>
    <lineage>
        <taxon>Bacteria</taxon>
        <taxon>Bacillati</taxon>
        <taxon>Actinomycetota</taxon>
        <taxon>Actinomycetes</taxon>
        <taxon>Pseudonocardiales</taxon>
        <taxon>Pseudonocardiaceae</taxon>
        <taxon>Pseudonocardia</taxon>
    </lineage>
</organism>
<proteinExistence type="predicted"/>
<comment type="caution">
    <text evidence="2">The sequence shown here is derived from an EMBL/GenBank/DDBJ whole genome shotgun (WGS) entry which is preliminary data.</text>
</comment>
<dbReference type="Proteomes" id="UP001494902">
    <property type="component" value="Unassembled WGS sequence"/>
</dbReference>
<evidence type="ECO:0000313" key="3">
    <source>
        <dbReference type="Proteomes" id="UP001494902"/>
    </source>
</evidence>
<dbReference type="PROSITE" id="PS51257">
    <property type="entry name" value="PROKAR_LIPOPROTEIN"/>
    <property type="match status" value="1"/>
</dbReference>
<evidence type="ECO:0000313" key="2">
    <source>
        <dbReference type="EMBL" id="MEQ3555023.1"/>
    </source>
</evidence>
<dbReference type="EMBL" id="JBEDNQ010000020">
    <property type="protein sequence ID" value="MEQ3555023.1"/>
    <property type="molecule type" value="Genomic_DNA"/>
</dbReference>
<keyword evidence="3" id="KW-1185">Reference proteome</keyword>
<evidence type="ECO:0000256" key="1">
    <source>
        <dbReference type="SAM" id="SignalP"/>
    </source>
</evidence>
<protein>
    <recommendedName>
        <fullName evidence="4">DUF4439 domain-containing protein</fullName>
    </recommendedName>
</protein>
<dbReference type="RefSeq" id="WP_349302094.1">
    <property type="nucleotide sequence ID" value="NZ_JBEDNQ010000020.1"/>
</dbReference>
<feature type="signal peptide" evidence="1">
    <location>
        <begin position="1"/>
        <end position="16"/>
    </location>
</feature>
<gene>
    <name evidence="2" type="ORF">WIS52_31550</name>
</gene>
<keyword evidence="1" id="KW-0732">Signal</keyword>
<sequence length="153" mass="15061">MRGSAGFALSRRRALAAGAAAVVLPPLLGACTAATDQPGAVDDALLAMSDAARMDAAMVVAAVTADPGLAERLEPLRAARIEHARALDSAGGRAPEEVVPPATPPAADVVAIRDAVAASARTATEVAGNAPALQIGLVAEIAACCATYATVLA</sequence>
<evidence type="ECO:0008006" key="4">
    <source>
        <dbReference type="Google" id="ProtNLM"/>
    </source>
</evidence>
<name>A0ABV1KKP2_9PSEU</name>
<reference evidence="2 3" key="1">
    <citation type="submission" date="2024-03" db="EMBL/GenBank/DDBJ databases">
        <title>Draft genome sequence of Pseudonocardia nematodicida JCM 31783.</title>
        <authorList>
            <person name="Butdee W."/>
            <person name="Duangmal K."/>
        </authorList>
    </citation>
    <scope>NUCLEOTIDE SEQUENCE [LARGE SCALE GENOMIC DNA]</scope>
    <source>
        <strain evidence="2 3">JCM 31783</strain>
    </source>
</reference>